<dbReference type="EMBL" id="MG999840">
    <property type="protein sequence ID" value="AWW07980.1"/>
    <property type="molecule type" value="Genomic_DNA"/>
</dbReference>
<accession>A0A2Z4GZR3</accession>
<evidence type="ECO:0000313" key="4">
    <source>
        <dbReference type="EMBL" id="AWW11142.1"/>
    </source>
</evidence>
<dbReference type="EMBL" id="MG999874">
    <property type="protein sequence ID" value="AWW11142.1"/>
    <property type="molecule type" value="Genomic_DNA"/>
</dbReference>
<reference evidence="1" key="1">
    <citation type="journal article" date="2018" name="MSphere">
        <title>Ultrasensitive Capture of Human Herpes Simplex Virus Genomes Directly from Clinical Samples Reveals Extraordinarily Limited Evolution in Cell Culture.</title>
        <authorList>
            <person name="Greninger A.L."/>
            <person name="Roychoudhury P."/>
            <person name="Xie H."/>
            <person name="Casto A."/>
            <person name="Cent A."/>
            <person name="Pepper G."/>
            <person name="Koelle D.M."/>
            <person name="Huang M.L."/>
            <person name="Wald A."/>
            <person name="Johnston C."/>
            <person name="Jerome K.R."/>
        </authorList>
    </citation>
    <scope>NUCLEOTIDE SEQUENCE</scope>
    <source>
        <strain evidence="1">2006-57630</strain>
        <strain evidence="2">2011-16318</strain>
        <strain evidence="3">28_2010-32106</strain>
        <strain evidence="4">29_2011-12691</strain>
    </source>
</reference>
<organism evidence="1">
    <name type="scientific">Human herpesvirus 1</name>
    <name type="common">HHV-1</name>
    <name type="synonym">Human herpes simplex virus 1</name>
    <dbReference type="NCBI Taxonomy" id="10298"/>
    <lineage>
        <taxon>Viruses</taxon>
        <taxon>Duplodnaviria</taxon>
        <taxon>Heunggongvirae</taxon>
        <taxon>Peploviricota</taxon>
        <taxon>Herviviricetes</taxon>
        <taxon>Herpesvirales</taxon>
        <taxon>Orthoherpesviridae</taxon>
        <taxon>Alphaherpesvirinae</taxon>
        <taxon>Simplexvirus</taxon>
        <taxon>Simplexvirus humanalpha1</taxon>
    </lineage>
</organism>
<name>A0A2Z4GZR3_HHV1</name>
<sequence>MSVDSGAPFLYPRAGAETGSAPHILNFSLAWR</sequence>
<evidence type="ECO:0000313" key="3">
    <source>
        <dbReference type="EMBL" id="AWW11048.1"/>
    </source>
</evidence>
<evidence type="ECO:0000313" key="1">
    <source>
        <dbReference type="EMBL" id="AWW07980.1"/>
    </source>
</evidence>
<evidence type="ECO:0000313" key="2">
    <source>
        <dbReference type="EMBL" id="AWW09471.1"/>
    </source>
</evidence>
<dbReference type="EMBL" id="MG999856">
    <property type="protein sequence ID" value="AWW09471.1"/>
    <property type="molecule type" value="Genomic_DNA"/>
</dbReference>
<organismHost>
    <name type="scientific">Homo sapiens</name>
    <name type="common">Human</name>
    <dbReference type="NCBI Taxonomy" id="9606"/>
</organismHost>
<proteinExistence type="predicted"/>
<protein>
    <submittedName>
        <fullName evidence="1">Uncharacterized protein</fullName>
    </submittedName>
</protein>
<dbReference type="EMBL" id="MG999873">
    <property type="protein sequence ID" value="AWW11048.1"/>
    <property type="molecule type" value="Genomic_DNA"/>
</dbReference>